<protein>
    <submittedName>
        <fullName evidence="6">Uncharacterized protein</fullName>
    </submittedName>
</protein>
<dbReference type="SUPFAM" id="SSF48403">
    <property type="entry name" value="Ankyrin repeat"/>
    <property type="match status" value="1"/>
</dbReference>
<feature type="transmembrane region" description="Helical" evidence="4">
    <location>
        <begin position="350"/>
        <end position="368"/>
    </location>
</feature>
<feature type="transmembrane region" description="Helical" evidence="4">
    <location>
        <begin position="309"/>
        <end position="330"/>
    </location>
</feature>
<feature type="transmembrane region" description="Helical" evidence="4">
    <location>
        <begin position="117"/>
        <end position="137"/>
    </location>
</feature>
<dbReference type="SMART" id="SM00248">
    <property type="entry name" value="ANK"/>
    <property type="match status" value="2"/>
</dbReference>
<dbReference type="AlphaFoldDB" id="A0A9W9FX77"/>
<comment type="caution">
    <text evidence="6">The sequence shown here is derived from an EMBL/GenBank/DDBJ whole genome shotgun (WGS) entry which is preliminary data.</text>
</comment>
<keyword evidence="5" id="KW-0732">Signal</keyword>
<keyword evidence="1" id="KW-0677">Repeat</keyword>
<dbReference type="Pfam" id="PF12796">
    <property type="entry name" value="Ank_2"/>
    <property type="match status" value="1"/>
</dbReference>
<dbReference type="Gene3D" id="1.25.40.20">
    <property type="entry name" value="Ankyrin repeat-containing domain"/>
    <property type="match status" value="1"/>
</dbReference>
<name>A0A9W9FX77_9EURO</name>
<dbReference type="OrthoDB" id="3021074at2759"/>
<proteinExistence type="predicted"/>
<dbReference type="PANTHER" id="PTHR24198">
    <property type="entry name" value="ANKYRIN REPEAT AND PROTEIN KINASE DOMAIN-CONTAINING PROTEIN"/>
    <property type="match status" value="1"/>
</dbReference>
<keyword evidence="2 3" id="KW-0040">ANK repeat</keyword>
<evidence type="ECO:0000256" key="2">
    <source>
        <dbReference type="ARBA" id="ARBA00023043"/>
    </source>
</evidence>
<reference evidence="6" key="2">
    <citation type="journal article" date="2023" name="IMA Fungus">
        <title>Comparative genomic study of the Penicillium genus elucidates a diverse pangenome and 15 lateral gene transfer events.</title>
        <authorList>
            <person name="Petersen C."/>
            <person name="Sorensen T."/>
            <person name="Nielsen M.R."/>
            <person name="Sondergaard T.E."/>
            <person name="Sorensen J.L."/>
            <person name="Fitzpatrick D.A."/>
            <person name="Frisvad J.C."/>
            <person name="Nielsen K.L."/>
        </authorList>
    </citation>
    <scope>NUCLEOTIDE SEQUENCE</scope>
    <source>
        <strain evidence="6">IBT 30069</strain>
    </source>
</reference>
<keyword evidence="4" id="KW-0472">Membrane</keyword>
<feature type="transmembrane region" description="Helical" evidence="4">
    <location>
        <begin position="149"/>
        <end position="168"/>
    </location>
</feature>
<dbReference type="InterPro" id="IPR036770">
    <property type="entry name" value="Ankyrin_rpt-contain_sf"/>
</dbReference>
<evidence type="ECO:0000256" key="1">
    <source>
        <dbReference type="ARBA" id="ARBA00022737"/>
    </source>
</evidence>
<feature type="transmembrane region" description="Helical" evidence="4">
    <location>
        <begin position="64"/>
        <end position="84"/>
    </location>
</feature>
<feature type="repeat" description="ANK" evidence="3">
    <location>
        <begin position="471"/>
        <end position="503"/>
    </location>
</feature>
<organism evidence="6 7">
    <name type="scientific">Penicillium angulare</name>
    <dbReference type="NCBI Taxonomy" id="116970"/>
    <lineage>
        <taxon>Eukaryota</taxon>
        <taxon>Fungi</taxon>
        <taxon>Dikarya</taxon>
        <taxon>Ascomycota</taxon>
        <taxon>Pezizomycotina</taxon>
        <taxon>Eurotiomycetes</taxon>
        <taxon>Eurotiomycetidae</taxon>
        <taxon>Eurotiales</taxon>
        <taxon>Aspergillaceae</taxon>
        <taxon>Penicillium</taxon>
    </lineage>
</organism>
<feature type="transmembrane region" description="Helical" evidence="4">
    <location>
        <begin position="232"/>
        <end position="257"/>
    </location>
</feature>
<feature type="chain" id="PRO_5040888055" evidence="5">
    <location>
        <begin position="20"/>
        <end position="575"/>
    </location>
</feature>
<reference evidence="6" key="1">
    <citation type="submission" date="2022-11" db="EMBL/GenBank/DDBJ databases">
        <authorList>
            <person name="Petersen C."/>
        </authorList>
    </citation>
    <scope>NUCLEOTIDE SEQUENCE</scope>
    <source>
        <strain evidence="6">IBT 30069</strain>
    </source>
</reference>
<keyword evidence="4" id="KW-0812">Transmembrane</keyword>
<evidence type="ECO:0000256" key="5">
    <source>
        <dbReference type="SAM" id="SignalP"/>
    </source>
</evidence>
<gene>
    <name evidence="6" type="ORF">N7456_004754</name>
</gene>
<sequence>MVPSSTLIFFLLLLTLTYAADNETLQKRDIDGLVSGTAYNSTEDIDKVICGYQLSGNYCILNRVLYYALIIFSIIGYSHVWLIAGALASALTYSGTAAVHAVILCIASETGTFDIDILGTWAIVSIACLTVMPIFSFSPSIRESVVSPIFGLWGTLVAIGAICSIVSLNRGFPDEPPCLSTGKNPQLLISPSQLADPSFECTYACFSNRQILRGPSEMIALPAALPFEHFPIWQGAAGVTGGVGIYWAVFGFCWPGFRKRTEAELQKSIRANKPRSGDLSKARRARAKARKEARLELETGEYPGPGKGLTCFSALSTVGAFVVIILNEMFLLHYGGGFPYNEQPYAIGQWGPWVGILLALLAAGLVRWREPKWKERQAILEKERKAFDERKALEKQANLMLVGGTVSAPVNSANQDGEEGGYKTKLFDDSFRGDIVRAASTGDVVNVNKYLGELRAAAAVAGAVFNLDKSEVKEALVRAAGNGHFEVVKCFLEYGAEVDAVDGYGMNALTRAAWAGHEDIVHLLVVKGAKVTGFGGQEALARARVNQHTRIARFLQAHGAPSGSSAPRSTRTRTQ</sequence>
<dbReference type="InterPro" id="IPR002110">
    <property type="entry name" value="Ankyrin_rpt"/>
</dbReference>
<evidence type="ECO:0000256" key="3">
    <source>
        <dbReference type="PROSITE-ProRule" id="PRU00023"/>
    </source>
</evidence>
<keyword evidence="7" id="KW-1185">Reference proteome</keyword>
<evidence type="ECO:0000256" key="4">
    <source>
        <dbReference type="SAM" id="Phobius"/>
    </source>
</evidence>
<keyword evidence="4" id="KW-1133">Transmembrane helix</keyword>
<evidence type="ECO:0000313" key="6">
    <source>
        <dbReference type="EMBL" id="KAJ5108079.1"/>
    </source>
</evidence>
<dbReference type="Proteomes" id="UP001149165">
    <property type="component" value="Unassembled WGS sequence"/>
</dbReference>
<dbReference type="PROSITE" id="PS50088">
    <property type="entry name" value="ANK_REPEAT"/>
    <property type="match status" value="1"/>
</dbReference>
<accession>A0A9W9FX77</accession>
<dbReference type="PANTHER" id="PTHR24198:SF165">
    <property type="entry name" value="ANKYRIN REPEAT-CONTAINING PROTEIN-RELATED"/>
    <property type="match status" value="1"/>
</dbReference>
<feature type="signal peptide" evidence="5">
    <location>
        <begin position="1"/>
        <end position="19"/>
    </location>
</feature>
<evidence type="ECO:0000313" key="7">
    <source>
        <dbReference type="Proteomes" id="UP001149165"/>
    </source>
</evidence>
<dbReference type="EMBL" id="JAPQKH010000003">
    <property type="protein sequence ID" value="KAJ5108079.1"/>
    <property type="molecule type" value="Genomic_DNA"/>
</dbReference>